<protein>
    <submittedName>
        <fullName evidence="2">Uncharacterized protein</fullName>
    </submittedName>
</protein>
<reference evidence="2 3" key="1">
    <citation type="journal article" date="2016" name="Nat. Commun.">
        <title>Thousands of microbial genomes shed light on interconnected biogeochemical processes in an aquifer system.</title>
        <authorList>
            <person name="Anantharaman K."/>
            <person name="Brown C.T."/>
            <person name="Hug L.A."/>
            <person name="Sharon I."/>
            <person name="Castelle C.J."/>
            <person name="Probst A.J."/>
            <person name="Thomas B.C."/>
            <person name="Singh A."/>
            <person name="Wilkins M.J."/>
            <person name="Karaoz U."/>
            <person name="Brodie E.L."/>
            <person name="Williams K.H."/>
            <person name="Hubbard S.S."/>
            <person name="Banfield J.F."/>
        </authorList>
    </citation>
    <scope>NUCLEOTIDE SEQUENCE [LARGE SCALE GENOMIC DNA]</scope>
</reference>
<dbReference type="STRING" id="1798392.A3A79_01545"/>
<feature type="transmembrane region" description="Helical" evidence="1">
    <location>
        <begin position="6"/>
        <end position="27"/>
    </location>
</feature>
<accession>A0A1F6AGI9</accession>
<dbReference type="Proteomes" id="UP000178759">
    <property type="component" value="Unassembled WGS sequence"/>
</dbReference>
<evidence type="ECO:0000313" key="2">
    <source>
        <dbReference type="EMBL" id="OGG23868.1"/>
    </source>
</evidence>
<gene>
    <name evidence="2" type="ORF">A3A79_01545</name>
</gene>
<dbReference type="AlphaFoldDB" id="A0A1F6AGI9"/>
<sequence length="132" mass="14779">MNVVNKIWLPLVIVLFVIATGSSVYLFTKYRAAQSALQNPTEYAKVEARQLQEKVGKLIQLPIDEEPTIASVTDADRLREQPFFTNAQNGDRVLIYTQARKAFLYRPSTNKIIEVAPVNIGNNQATPSATQE</sequence>
<keyword evidence="1" id="KW-0812">Transmembrane</keyword>
<organism evidence="2 3">
    <name type="scientific">Candidatus Gottesmanbacteria bacterium RIFCSPLOWO2_01_FULL_43_11b</name>
    <dbReference type="NCBI Taxonomy" id="1798392"/>
    <lineage>
        <taxon>Bacteria</taxon>
        <taxon>Candidatus Gottesmaniibacteriota</taxon>
    </lineage>
</organism>
<dbReference type="EMBL" id="MFJV01000001">
    <property type="protein sequence ID" value="OGG23868.1"/>
    <property type="molecule type" value="Genomic_DNA"/>
</dbReference>
<evidence type="ECO:0000313" key="3">
    <source>
        <dbReference type="Proteomes" id="UP000178759"/>
    </source>
</evidence>
<keyword evidence="1" id="KW-1133">Transmembrane helix</keyword>
<comment type="caution">
    <text evidence="2">The sequence shown here is derived from an EMBL/GenBank/DDBJ whole genome shotgun (WGS) entry which is preliminary data.</text>
</comment>
<name>A0A1F6AGI9_9BACT</name>
<evidence type="ECO:0000256" key="1">
    <source>
        <dbReference type="SAM" id="Phobius"/>
    </source>
</evidence>
<proteinExistence type="predicted"/>
<keyword evidence="1" id="KW-0472">Membrane</keyword>